<comment type="subcellular location">
    <subcellularLocation>
        <location evidence="1">Nucleus</location>
    </subcellularLocation>
</comment>
<organism evidence="9 10">
    <name type="scientific">Alectoria fallacina</name>
    <dbReference type="NCBI Taxonomy" id="1903189"/>
    <lineage>
        <taxon>Eukaryota</taxon>
        <taxon>Fungi</taxon>
        <taxon>Dikarya</taxon>
        <taxon>Ascomycota</taxon>
        <taxon>Pezizomycotina</taxon>
        <taxon>Lecanoromycetes</taxon>
        <taxon>OSLEUM clade</taxon>
        <taxon>Lecanoromycetidae</taxon>
        <taxon>Lecanorales</taxon>
        <taxon>Lecanorineae</taxon>
        <taxon>Parmeliaceae</taxon>
        <taxon>Alectoria</taxon>
    </lineage>
</organism>
<name>A0A8H3EL75_9LECA</name>
<dbReference type="AlphaFoldDB" id="A0A8H3EL75"/>
<dbReference type="FunFam" id="3.40.50.300:FF:000237">
    <property type="entry name" value="replication factor C subunit 4"/>
    <property type="match status" value="1"/>
</dbReference>
<dbReference type="GO" id="GO:0006271">
    <property type="term" value="P:DNA strand elongation involved in DNA replication"/>
    <property type="evidence" value="ECO:0007669"/>
    <property type="project" value="UniProtKB-ARBA"/>
</dbReference>
<dbReference type="InterPro" id="IPR050238">
    <property type="entry name" value="DNA_Rep/Repair_Clamp_Loader"/>
</dbReference>
<dbReference type="GO" id="GO:0016887">
    <property type="term" value="F:ATP hydrolysis activity"/>
    <property type="evidence" value="ECO:0007669"/>
    <property type="project" value="InterPro"/>
</dbReference>
<evidence type="ECO:0000256" key="5">
    <source>
        <dbReference type="ARBA" id="ARBA00022840"/>
    </source>
</evidence>
<dbReference type="Pfam" id="PF21960">
    <property type="entry name" value="RCF1-5-like_lid"/>
    <property type="match status" value="1"/>
</dbReference>
<keyword evidence="6" id="KW-0539">Nucleus</keyword>
<dbReference type="InterPro" id="IPR013748">
    <property type="entry name" value="Rep_factorC_C"/>
</dbReference>
<evidence type="ECO:0000256" key="3">
    <source>
        <dbReference type="ARBA" id="ARBA00022705"/>
    </source>
</evidence>
<dbReference type="GO" id="GO:0005663">
    <property type="term" value="C:DNA replication factor C complex"/>
    <property type="evidence" value="ECO:0007669"/>
    <property type="project" value="TreeGrafter"/>
</dbReference>
<dbReference type="SUPFAM" id="SSF48019">
    <property type="entry name" value="post-AAA+ oligomerization domain-like"/>
    <property type="match status" value="1"/>
</dbReference>
<dbReference type="FunFam" id="1.20.272.10:FF:000011">
    <property type="entry name" value="Replication factor C subunit 2"/>
    <property type="match status" value="1"/>
</dbReference>
<dbReference type="CDD" id="cd00009">
    <property type="entry name" value="AAA"/>
    <property type="match status" value="1"/>
</dbReference>
<dbReference type="Pfam" id="PF00004">
    <property type="entry name" value="AAA"/>
    <property type="match status" value="1"/>
</dbReference>
<dbReference type="GO" id="GO:0003689">
    <property type="term" value="F:DNA clamp loader activity"/>
    <property type="evidence" value="ECO:0007669"/>
    <property type="project" value="TreeGrafter"/>
</dbReference>
<comment type="caution">
    <text evidence="9">The sequence shown here is derived from an EMBL/GenBank/DDBJ whole genome shotgun (WGS) entry which is preliminary data.</text>
</comment>
<dbReference type="OrthoDB" id="4199794at2759"/>
<comment type="similarity">
    <text evidence="2">Belongs to the activator 1 small subunits family.</text>
</comment>
<keyword evidence="10" id="KW-1185">Reference proteome</keyword>
<dbReference type="Proteomes" id="UP000664203">
    <property type="component" value="Unassembled WGS sequence"/>
</dbReference>
<evidence type="ECO:0000313" key="9">
    <source>
        <dbReference type="EMBL" id="CAF9909221.1"/>
    </source>
</evidence>
<proteinExistence type="inferred from homology"/>
<dbReference type="EMBL" id="CAJPDR010000034">
    <property type="protein sequence ID" value="CAF9909221.1"/>
    <property type="molecule type" value="Genomic_DNA"/>
</dbReference>
<dbReference type="SUPFAM" id="SSF52540">
    <property type="entry name" value="P-loop containing nucleoside triphosphate hydrolases"/>
    <property type="match status" value="1"/>
</dbReference>
<protein>
    <recommendedName>
        <fullName evidence="7">Replication factor C subunit 2</fullName>
    </recommendedName>
</protein>
<evidence type="ECO:0000256" key="4">
    <source>
        <dbReference type="ARBA" id="ARBA00022741"/>
    </source>
</evidence>
<gene>
    <name evidence="9" type="ORF">ALECFALPRED_005415</name>
</gene>
<dbReference type="InterPro" id="IPR003593">
    <property type="entry name" value="AAA+_ATPase"/>
</dbReference>
<dbReference type="GO" id="GO:0003677">
    <property type="term" value="F:DNA binding"/>
    <property type="evidence" value="ECO:0007669"/>
    <property type="project" value="InterPro"/>
</dbReference>
<reference evidence="9" key="1">
    <citation type="submission" date="2021-03" db="EMBL/GenBank/DDBJ databases">
        <authorList>
            <person name="Tagirdzhanova G."/>
        </authorList>
    </citation>
    <scope>NUCLEOTIDE SEQUENCE</scope>
</reference>
<dbReference type="Gene3D" id="1.20.272.10">
    <property type="match status" value="1"/>
</dbReference>
<dbReference type="SMART" id="SM00382">
    <property type="entry name" value="AAA"/>
    <property type="match status" value="1"/>
</dbReference>
<keyword evidence="4" id="KW-0547">Nucleotide-binding</keyword>
<dbReference type="GO" id="GO:0005634">
    <property type="term" value="C:nucleus"/>
    <property type="evidence" value="ECO:0007669"/>
    <property type="project" value="UniProtKB-SubCell"/>
</dbReference>
<dbReference type="GO" id="GO:0005524">
    <property type="term" value="F:ATP binding"/>
    <property type="evidence" value="ECO:0007669"/>
    <property type="project" value="UniProtKB-KW"/>
</dbReference>
<accession>A0A8H3EL75</accession>
<dbReference type="InterPro" id="IPR027417">
    <property type="entry name" value="P-loop_NTPase"/>
</dbReference>
<dbReference type="InterPro" id="IPR003959">
    <property type="entry name" value="ATPase_AAA_core"/>
</dbReference>
<dbReference type="GO" id="GO:0031391">
    <property type="term" value="C:Elg1 RFC-like complex"/>
    <property type="evidence" value="ECO:0007669"/>
    <property type="project" value="UniProtKB-ARBA"/>
</dbReference>
<evidence type="ECO:0000259" key="8">
    <source>
        <dbReference type="SMART" id="SM00382"/>
    </source>
</evidence>
<dbReference type="Pfam" id="PF08542">
    <property type="entry name" value="Rep_fac_C"/>
    <property type="match status" value="1"/>
</dbReference>
<dbReference type="GO" id="GO:0006281">
    <property type="term" value="P:DNA repair"/>
    <property type="evidence" value="ECO:0007669"/>
    <property type="project" value="TreeGrafter"/>
</dbReference>
<keyword evidence="5" id="KW-0067">ATP-binding</keyword>
<dbReference type="InterPro" id="IPR047854">
    <property type="entry name" value="RFC_lid"/>
</dbReference>
<evidence type="ECO:0000256" key="1">
    <source>
        <dbReference type="ARBA" id="ARBA00004123"/>
    </source>
</evidence>
<evidence type="ECO:0000256" key="7">
    <source>
        <dbReference type="ARBA" id="ARBA00040745"/>
    </source>
</evidence>
<dbReference type="PANTHER" id="PTHR11669">
    <property type="entry name" value="REPLICATION FACTOR C / DNA POLYMERASE III GAMMA-TAU SUBUNIT"/>
    <property type="match status" value="1"/>
</dbReference>
<sequence>MANFFDNKARAAAVAATNGASSSKAAAPKESQNLQPWVEKYRPKSLNDVTAQDHTITVLQRTLQASNLPHMLFYGPPGTGKTSTILALAKELYGPEMFRTRVLELNASDERGISIVREKVKDFARMQLSNPPPHYKDRYPCPPYKIIILDEADSMTQDAQSALRRTMETYSKITRFCLICNYVTRIIDPLASRCSKFRFKMLDQGNAKKRLEGIAENENVKLEDRAVDTLIKCSEGDLRKAITFLQSAARLVGAVKASHSRSNGNLKRRVIEDDEDEDPMEVDGVDESTVTIKSIEEIAGIIPNEVVDRLLQAMQPRSKGAVYEAVAKQVTDLVADGWSATQVVTQLYQKIIYDDALSNKQKNKIVMQFSDVDKRLVDGADEHLTVLDLALQVSGVLAET</sequence>
<dbReference type="PANTHER" id="PTHR11669:SF20">
    <property type="entry name" value="REPLICATION FACTOR C SUBUNIT 4"/>
    <property type="match status" value="1"/>
</dbReference>
<keyword evidence="3" id="KW-0235">DNA replication</keyword>
<dbReference type="CDD" id="cd18140">
    <property type="entry name" value="HLD_clamp_RFC"/>
    <property type="match status" value="1"/>
</dbReference>
<evidence type="ECO:0000256" key="6">
    <source>
        <dbReference type="ARBA" id="ARBA00023242"/>
    </source>
</evidence>
<dbReference type="InterPro" id="IPR008921">
    <property type="entry name" value="DNA_pol3_clamp-load_cplx_C"/>
</dbReference>
<dbReference type="Gene3D" id="3.40.50.300">
    <property type="entry name" value="P-loop containing nucleotide triphosphate hydrolases"/>
    <property type="match status" value="1"/>
</dbReference>
<dbReference type="Gene3D" id="1.10.8.60">
    <property type="match status" value="1"/>
</dbReference>
<evidence type="ECO:0000313" key="10">
    <source>
        <dbReference type="Proteomes" id="UP000664203"/>
    </source>
</evidence>
<evidence type="ECO:0000256" key="2">
    <source>
        <dbReference type="ARBA" id="ARBA00005378"/>
    </source>
</evidence>
<feature type="domain" description="AAA+ ATPase" evidence="8">
    <location>
        <begin position="67"/>
        <end position="205"/>
    </location>
</feature>